<accession>A0AA86NYM1</accession>
<evidence type="ECO:0000313" key="2">
    <source>
        <dbReference type="EMBL" id="CAI9927753.1"/>
    </source>
</evidence>
<keyword evidence="1" id="KW-0812">Transmembrane</keyword>
<sequence>MTKIVVKLQTSLTHGLSDDQILINKVRYGNNNLCQFFINQKINAFLNVLFDPYLYLFANLLLTVLSAKVSIIVMLVIYSLQLSVNLINFIRCTVMAQVYEQCLGTQVKVVRNGQERLITQDQLIVGDLVIPMGQKVMADGYLYELQAGQAKQSVFYSSASNETPKKLLLITVVGKGTKYVKWMRKLSKRQQIAFERRLVRLLTIFLVQIVVRNSQQILGFKVNLQWVEYGLILVIGKIKIGRNNDQIIQQDEEKMSGLITNDNLLIIVQNREIQMYFVGLLNFLDIMFQLLSWLLFSTNRQLNSH</sequence>
<proteinExistence type="predicted"/>
<reference evidence="2" key="1">
    <citation type="submission" date="2023-06" db="EMBL/GenBank/DDBJ databases">
        <authorList>
            <person name="Kurt Z."/>
        </authorList>
    </citation>
    <scope>NUCLEOTIDE SEQUENCE</scope>
</reference>
<reference evidence="3 4" key="2">
    <citation type="submission" date="2024-07" db="EMBL/GenBank/DDBJ databases">
        <authorList>
            <person name="Akdeniz Z."/>
        </authorList>
    </citation>
    <scope>NUCLEOTIDE SEQUENCE [LARGE SCALE GENOMIC DNA]</scope>
</reference>
<name>A0AA86NYM1_9EUKA</name>
<evidence type="ECO:0000313" key="3">
    <source>
        <dbReference type="EMBL" id="CAL5975188.1"/>
    </source>
</evidence>
<dbReference type="EMBL" id="CAXDID020000006">
    <property type="protein sequence ID" value="CAL5975188.1"/>
    <property type="molecule type" value="Genomic_DNA"/>
</dbReference>
<protein>
    <submittedName>
        <fullName evidence="2">Uncharacterized protein</fullName>
    </submittedName>
</protein>
<evidence type="ECO:0000313" key="4">
    <source>
        <dbReference type="Proteomes" id="UP001642409"/>
    </source>
</evidence>
<keyword evidence="4" id="KW-1185">Reference proteome</keyword>
<dbReference type="SUPFAM" id="SSF81653">
    <property type="entry name" value="Calcium ATPase, transduction domain A"/>
    <property type="match status" value="1"/>
</dbReference>
<evidence type="ECO:0000256" key="1">
    <source>
        <dbReference type="SAM" id="Phobius"/>
    </source>
</evidence>
<dbReference type="Gene3D" id="2.70.150.10">
    <property type="entry name" value="Calcium-transporting ATPase, cytoplasmic transduction domain A"/>
    <property type="match status" value="1"/>
</dbReference>
<feature type="transmembrane region" description="Helical" evidence="1">
    <location>
        <begin position="273"/>
        <end position="296"/>
    </location>
</feature>
<comment type="caution">
    <text evidence="2">The sequence shown here is derived from an EMBL/GenBank/DDBJ whole genome shotgun (WGS) entry which is preliminary data.</text>
</comment>
<gene>
    <name evidence="2" type="ORF">HINF_LOCUS15398</name>
    <name evidence="3" type="ORF">HINF_LOCUS3207</name>
</gene>
<dbReference type="Proteomes" id="UP001642409">
    <property type="component" value="Unassembled WGS sequence"/>
</dbReference>
<dbReference type="InterPro" id="IPR008250">
    <property type="entry name" value="ATPase_P-typ_transduc_dom_A_sf"/>
</dbReference>
<dbReference type="EMBL" id="CATOUU010000386">
    <property type="protein sequence ID" value="CAI9927753.1"/>
    <property type="molecule type" value="Genomic_DNA"/>
</dbReference>
<organism evidence="2">
    <name type="scientific">Hexamita inflata</name>
    <dbReference type="NCBI Taxonomy" id="28002"/>
    <lineage>
        <taxon>Eukaryota</taxon>
        <taxon>Metamonada</taxon>
        <taxon>Diplomonadida</taxon>
        <taxon>Hexamitidae</taxon>
        <taxon>Hexamitinae</taxon>
        <taxon>Hexamita</taxon>
    </lineage>
</organism>
<dbReference type="Gene3D" id="1.20.1110.10">
    <property type="entry name" value="Calcium-transporting ATPase, transmembrane domain"/>
    <property type="match status" value="1"/>
</dbReference>
<keyword evidence="1" id="KW-0472">Membrane</keyword>
<feature type="transmembrane region" description="Helical" evidence="1">
    <location>
        <begin position="53"/>
        <end position="78"/>
    </location>
</feature>
<dbReference type="AlphaFoldDB" id="A0AA86NYM1"/>
<keyword evidence="1" id="KW-1133">Transmembrane helix</keyword>